<feature type="region of interest" description="Disordered" evidence="1">
    <location>
        <begin position="141"/>
        <end position="171"/>
    </location>
</feature>
<keyword evidence="3" id="KW-1185">Reference proteome</keyword>
<protein>
    <submittedName>
        <fullName evidence="2">Uu.00g124990.m01.CDS01</fullName>
    </submittedName>
</protein>
<dbReference type="AlphaFoldDB" id="A0AAI8VHP2"/>
<dbReference type="EMBL" id="CAUWAG010000007">
    <property type="protein sequence ID" value="CAJ2505105.1"/>
    <property type="molecule type" value="Genomic_DNA"/>
</dbReference>
<evidence type="ECO:0000256" key="1">
    <source>
        <dbReference type="SAM" id="MobiDB-lite"/>
    </source>
</evidence>
<name>A0AAI8VHP2_9PEZI</name>
<evidence type="ECO:0000313" key="3">
    <source>
        <dbReference type="Proteomes" id="UP001295740"/>
    </source>
</evidence>
<proteinExistence type="predicted"/>
<comment type="caution">
    <text evidence="2">The sequence shown here is derived from an EMBL/GenBank/DDBJ whole genome shotgun (WGS) entry which is preliminary data.</text>
</comment>
<evidence type="ECO:0000313" key="2">
    <source>
        <dbReference type="EMBL" id="CAJ2505105.1"/>
    </source>
</evidence>
<gene>
    <name evidence="2" type="ORF">KHLLAP_LOCUS5573</name>
</gene>
<accession>A0AAI8VHP2</accession>
<organism evidence="2 3">
    <name type="scientific">Anthostomella pinea</name>
    <dbReference type="NCBI Taxonomy" id="933095"/>
    <lineage>
        <taxon>Eukaryota</taxon>
        <taxon>Fungi</taxon>
        <taxon>Dikarya</taxon>
        <taxon>Ascomycota</taxon>
        <taxon>Pezizomycotina</taxon>
        <taxon>Sordariomycetes</taxon>
        <taxon>Xylariomycetidae</taxon>
        <taxon>Xylariales</taxon>
        <taxon>Xylariaceae</taxon>
        <taxon>Anthostomella</taxon>
    </lineage>
</organism>
<reference evidence="2" key="1">
    <citation type="submission" date="2023-10" db="EMBL/GenBank/DDBJ databases">
        <authorList>
            <person name="Hackl T."/>
        </authorList>
    </citation>
    <scope>NUCLEOTIDE SEQUENCE</scope>
</reference>
<sequence length="288" mass="30954">MAHEITHSLDGFSNPSGSLSDSSIWHDAVAQDAAIVSDYGKTNYIEDFAETGFLAHYENVNPGGLAQYSSAASQIQHQVSAAQQLLGDLIKPGGVTQWNHHGPSSPSVQKGSAKRLSHIELKVSVNNGGWTTLKEDLDIPSFAGRRSGPPPSLVLDTATTPDAEDTKVSSSTIGYDPGFGCSIHGKEIVHPIDDIQSSDSESSEPEPTTERRCSGAEDLLGQLDNLEAARGEELVSPQTMPGNCEGIWDEVDFTSRGTARQYDDWMDEADDLEATATMPGGTRYYRVQ</sequence>
<dbReference type="Proteomes" id="UP001295740">
    <property type="component" value="Unassembled WGS sequence"/>
</dbReference>